<keyword evidence="3" id="KW-1185">Reference proteome</keyword>
<dbReference type="Pfam" id="PF00534">
    <property type="entry name" value="Glycos_transf_1"/>
    <property type="match status" value="1"/>
</dbReference>
<feature type="domain" description="Glycosyl transferase family 1" evidence="1">
    <location>
        <begin position="170"/>
        <end position="327"/>
    </location>
</feature>
<protein>
    <submittedName>
        <fullName evidence="2">Glycosyltransferase</fullName>
    </submittedName>
</protein>
<dbReference type="InterPro" id="IPR050194">
    <property type="entry name" value="Glycosyltransferase_grp1"/>
</dbReference>
<dbReference type="EMBL" id="CP034562">
    <property type="protein sequence ID" value="AZQ63568.1"/>
    <property type="molecule type" value="Genomic_DNA"/>
</dbReference>
<dbReference type="KEGG" id="fll:EI427_15460"/>
<evidence type="ECO:0000313" key="2">
    <source>
        <dbReference type="EMBL" id="AZQ63568.1"/>
    </source>
</evidence>
<gene>
    <name evidence="2" type="ORF">EI427_15460</name>
</gene>
<dbReference type="SUPFAM" id="SSF53756">
    <property type="entry name" value="UDP-Glycosyltransferase/glycogen phosphorylase"/>
    <property type="match status" value="1"/>
</dbReference>
<dbReference type="RefSeq" id="WP_126616344.1">
    <property type="nucleotide sequence ID" value="NZ_CP034562.1"/>
</dbReference>
<dbReference type="InterPro" id="IPR001296">
    <property type="entry name" value="Glyco_trans_1"/>
</dbReference>
<organism evidence="2 3">
    <name type="scientific">Flammeovirga pectinis</name>
    <dbReference type="NCBI Taxonomy" id="2494373"/>
    <lineage>
        <taxon>Bacteria</taxon>
        <taxon>Pseudomonadati</taxon>
        <taxon>Bacteroidota</taxon>
        <taxon>Cytophagia</taxon>
        <taxon>Cytophagales</taxon>
        <taxon>Flammeovirgaceae</taxon>
        <taxon>Flammeovirga</taxon>
    </lineage>
</organism>
<dbReference type="AlphaFoldDB" id="A0A3S9P5W1"/>
<dbReference type="GO" id="GO:0016757">
    <property type="term" value="F:glycosyltransferase activity"/>
    <property type="evidence" value="ECO:0007669"/>
    <property type="project" value="InterPro"/>
</dbReference>
<dbReference type="CDD" id="cd03801">
    <property type="entry name" value="GT4_PimA-like"/>
    <property type="match status" value="1"/>
</dbReference>
<dbReference type="OrthoDB" id="596635at2"/>
<evidence type="ECO:0000259" key="1">
    <source>
        <dbReference type="Pfam" id="PF00534"/>
    </source>
</evidence>
<dbReference type="PANTHER" id="PTHR45947">
    <property type="entry name" value="SULFOQUINOVOSYL TRANSFERASE SQD2"/>
    <property type="match status" value="1"/>
</dbReference>
<sequence length="356" mass="41613">MKKQKVLLISEQILHYRASLYNEFNSLFEENNIELDVVSDKDNKSDYKLKFQFEKLPYKVNKVTNLIKRRSPDIVILFWNIYNINTWLITLYLKSNRIPFIYWTHGISMTNPHSWIKQIPYKLMHNLSDSIVLYSKNELKYIEDKNISKTFIANNTINFNDIPKLTSSKNELKVKYNIPFENVVLFVGRIQNRKRLDILIDIFVNEQLNNDDTCLVIVGNNMPSYLNDKVKSSNRIYNLGPIYDTIAINQIFKMSDVFCIPGTNGLGVNQAMYWGLPIFTLNVNHSPEIVYVKEGETGFICNNQSDLVTKLNEILDDEKQIKKMSIYCSKYIKEEASVEVMFRGFLNAISFLNESK</sequence>
<reference evidence="2 3" key="1">
    <citation type="submission" date="2018-12" db="EMBL/GenBank/DDBJ databases">
        <title>Flammeovirga pectinis sp. nov., isolated from the gut of the Korean scallop, Patinopecten yessoensis.</title>
        <authorList>
            <person name="Bae J.-W."/>
            <person name="Jeong Y.-S."/>
            <person name="Kang W."/>
        </authorList>
    </citation>
    <scope>NUCLEOTIDE SEQUENCE [LARGE SCALE GENOMIC DNA]</scope>
    <source>
        <strain evidence="2 3">L12M1</strain>
    </source>
</reference>
<dbReference type="Gene3D" id="3.40.50.2000">
    <property type="entry name" value="Glycogen Phosphorylase B"/>
    <property type="match status" value="2"/>
</dbReference>
<accession>A0A3S9P5W1</accession>
<dbReference type="PANTHER" id="PTHR45947:SF3">
    <property type="entry name" value="SULFOQUINOVOSYL TRANSFERASE SQD2"/>
    <property type="match status" value="1"/>
</dbReference>
<proteinExistence type="predicted"/>
<name>A0A3S9P5W1_9BACT</name>
<dbReference type="Proteomes" id="UP000267268">
    <property type="component" value="Chromosome 1"/>
</dbReference>
<evidence type="ECO:0000313" key="3">
    <source>
        <dbReference type="Proteomes" id="UP000267268"/>
    </source>
</evidence>
<keyword evidence="2" id="KW-0808">Transferase</keyword>